<evidence type="ECO:0000313" key="3">
    <source>
        <dbReference type="EMBL" id="SBO25883.1"/>
    </source>
</evidence>
<protein>
    <submittedName>
        <fullName evidence="2">Uncharacterized protein</fullName>
    </submittedName>
</protein>
<reference evidence="2" key="2">
    <citation type="submission" date="2016-05" db="EMBL/GenBank/DDBJ databases">
        <authorList>
            <person name="Lavstsen T."/>
            <person name="Jespersen J.S."/>
        </authorList>
    </citation>
    <scope>NUCLEOTIDE SEQUENCE [LARGE SCALE GENOMIC DNA]</scope>
</reference>
<evidence type="ECO:0000313" key="2">
    <source>
        <dbReference type="EMBL" id="SBO23948.1"/>
    </source>
</evidence>
<evidence type="ECO:0000313" key="5">
    <source>
        <dbReference type="Proteomes" id="UP000182142"/>
    </source>
</evidence>
<gene>
    <name evidence="2" type="ORF">PKNA1_C2_0613700</name>
    <name evidence="3" type="ORF">PKNA1_H1_0613700</name>
</gene>
<reference evidence="4 5" key="1">
    <citation type="submission" date="2016-05" db="EMBL/GenBank/DDBJ databases">
        <authorList>
            <person name="Sharaf H."/>
        </authorList>
    </citation>
    <scope>NUCLEOTIDE SEQUENCE [LARGE SCALE GENOMIC DNA]</scope>
    <source>
        <strain evidence="4 5">H</strain>
    </source>
</reference>
<organism evidence="2 4">
    <name type="scientific">Plasmodium knowlesi (strain H)</name>
    <dbReference type="NCBI Taxonomy" id="5851"/>
    <lineage>
        <taxon>Eukaryota</taxon>
        <taxon>Sar</taxon>
        <taxon>Alveolata</taxon>
        <taxon>Apicomplexa</taxon>
        <taxon>Aconoidasida</taxon>
        <taxon>Haemosporida</taxon>
        <taxon>Plasmodiidae</taxon>
        <taxon>Plasmodium</taxon>
        <taxon>Plasmodium (Plasmodium)</taxon>
    </lineage>
</organism>
<feature type="region of interest" description="Disordered" evidence="1">
    <location>
        <begin position="497"/>
        <end position="553"/>
    </location>
</feature>
<proteinExistence type="predicted"/>
<dbReference type="Proteomes" id="UP000182142">
    <property type="component" value="Unassembled WGS sequence"/>
</dbReference>
<name>A0A193R204_PLAKH</name>
<feature type="compositionally biased region" description="Polar residues" evidence="1">
    <location>
        <begin position="534"/>
        <end position="548"/>
    </location>
</feature>
<dbReference type="EMBL" id="CWHQ02000009">
    <property type="protein sequence ID" value="SBO23948.1"/>
    <property type="molecule type" value="Genomic_DNA"/>
</dbReference>
<evidence type="ECO:0000256" key="1">
    <source>
        <dbReference type="SAM" id="MobiDB-lite"/>
    </source>
</evidence>
<dbReference type="AlphaFoldDB" id="A0A193R204"/>
<evidence type="ECO:0000313" key="4">
    <source>
        <dbReference type="Proteomes" id="UP000182128"/>
    </source>
</evidence>
<dbReference type="EMBL" id="CWHR02000008">
    <property type="protein sequence ID" value="SBO25883.1"/>
    <property type="molecule type" value="Genomic_DNA"/>
</dbReference>
<dbReference type="Proteomes" id="UP000182128">
    <property type="component" value="Unassembled WGS sequence"/>
</dbReference>
<accession>A0A193R204</accession>
<sequence length="849" mass="98208">MISSAVVRTAQEEMVLRNKGERCDPRKRKAQGGAVRVELADRCCQNDYVKDACRKDDSMKDITGEEYPRINIATTCASPCLCQVKGSLEEGPSFLMLPKSSTKREPHSHTAHLITPMLHPSPQLRAEYQMKELTKLMEKYDVRKNFACFGGAFSRFANETYTFTHRQFKPHLGIHMNTYLFNDFIFMKNYIKIIKFSRWHILVYLSDNKLYVYKHSRYLWHLDHFNEWKPLPIPTANEIKDIQFVSCNYKGDIHFDDPKGSNENPKNDEYKFCSSTHQHETIDPIHFFGISLVDSMDNLYLGLNTNINSSRINIKQMKMIVPSSFQKRKLRIRTILVSLPELTEYDLRSCTLYLKYASIFELSYTRAHNGTGRKRFNFSKQRIINTDGASMVNHSGEGNTLHAENTQGEINTNQRFNVENRKGSGKKERTLQRGRGYQMVRSSPMRENKTRGSLSKTSSRGIKLTGSVHNQKEESAAHSLDSVVGEIQRGEDHNDNVTLQHAKKKRRINHAEEGTLPGQVTTNFSSLGRGAKNGTINPSNMDDSQNADTSERATKKKHHFIFIKTSNNLKFKKKLIRSKPKVLLSGTSCAHGCVLFENKEIYFWIFGKGESPVADSMNADEVDMPNECAASKGRQIKRFIFKKLEYPKVNIIDVVYCNNTYIMLSEDNILFILKFPYLHTLRAVNFFFYLNNYLPKGVKPQRKSAVLTLEKIRHSNLLKMYLTDYILVTIHSNKDICFTPFLFHSVYSYIDSQYIDVLSTKYEQQVTELIKDLGKFCTRGLENQFSHEEKIMYPNLIKYKMIRTCAQNKNCFTIYVSPNSLIVCIYNLFEYYEVLDTSISNFLSKYYIM</sequence>